<evidence type="ECO:0000313" key="3">
    <source>
        <dbReference type="Proteomes" id="UP000299102"/>
    </source>
</evidence>
<reference evidence="2 3" key="1">
    <citation type="journal article" date="2019" name="Commun. Biol.">
        <title>The bagworm genome reveals a unique fibroin gene that provides high tensile strength.</title>
        <authorList>
            <person name="Kono N."/>
            <person name="Nakamura H."/>
            <person name="Ohtoshi R."/>
            <person name="Tomita M."/>
            <person name="Numata K."/>
            <person name="Arakawa K."/>
        </authorList>
    </citation>
    <scope>NUCLEOTIDE SEQUENCE [LARGE SCALE GENOMIC DNA]</scope>
</reference>
<keyword evidence="3" id="KW-1185">Reference proteome</keyword>
<dbReference type="Proteomes" id="UP000299102">
    <property type="component" value="Unassembled WGS sequence"/>
</dbReference>
<feature type="compositionally biased region" description="Basic and acidic residues" evidence="1">
    <location>
        <begin position="80"/>
        <end position="103"/>
    </location>
</feature>
<accession>A0A4C1T3R7</accession>
<organism evidence="2 3">
    <name type="scientific">Eumeta variegata</name>
    <name type="common">Bagworm moth</name>
    <name type="synonym">Eumeta japonica</name>
    <dbReference type="NCBI Taxonomy" id="151549"/>
    <lineage>
        <taxon>Eukaryota</taxon>
        <taxon>Metazoa</taxon>
        <taxon>Ecdysozoa</taxon>
        <taxon>Arthropoda</taxon>
        <taxon>Hexapoda</taxon>
        <taxon>Insecta</taxon>
        <taxon>Pterygota</taxon>
        <taxon>Neoptera</taxon>
        <taxon>Endopterygota</taxon>
        <taxon>Lepidoptera</taxon>
        <taxon>Glossata</taxon>
        <taxon>Ditrysia</taxon>
        <taxon>Tineoidea</taxon>
        <taxon>Psychidae</taxon>
        <taxon>Oiketicinae</taxon>
        <taxon>Eumeta</taxon>
    </lineage>
</organism>
<dbReference type="EMBL" id="BGZK01004281">
    <property type="protein sequence ID" value="GBP08097.1"/>
    <property type="molecule type" value="Genomic_DNA"/>
</dbReference>
<gene>
    <name evidence="2" type="ORF">EVAR_72175_1</name>
</gene>
<evidence type="ECO:0000313" key="2">
    <source>
        <dbReference type="EMBL" id="GBP08097.1"/>
    </source>
</evidence>
<evidence type="ECO:0000256" key="1">
    <source>
        <dbReference type="SAM" id="MobiDB-lite"/>
    </source>
</evidence>
<protein>
    <submittedName>
        <fullName evidence="2">Uncharacterized protein</fullName>
    </submittedName>
</protein>
<name>A0A4C1T3R7_EUMVA</name>
<proteinExistence type="predicted"/>
<comment type="caution">
    <text evidence="2">The sequence shown here is derived from an EMBL/GenBank/DDBJ whole genome shotgun (WGS) entry which is preliminary data.</text>
</comment>
<feature type="region of interest" description="Disordered" evidence="1">
    <location>
        <begin position="63"/>
        <end position="103"/>
    </location>
</feature>
<dbReference type="AlphaFoldDB" id="A0A4C1T3R7"/>
<sequence>MYGQTHRVCATDGRTNGVSFEMGSHCRPSRFNVHCAASATVLTFNHRRRVPARNLLTPELPRLGSRGIVGGPARTGAANDRSRRRDNSVRDRQLRLLSGARRE</sequence>